<sequence>MENADPPVVPEGDDVVMTEQEETTQYPITPTRGRKRRAPDTPDGADTLKLAKDTTLVSASKPSPRQRFALRCINLGGPFQSRWTSTCLEKYGVKEPHSEFGIRLQIYRSSVSLESLPLAEESCTHLFTARSVLPAVSSAAHFAVALLPLLVSLTRCAALDTAHCTVDRHCLPGLANFIRGLAPLSSSKDIISARCRHISRHRSVRHSQFTRHRCPCLSQKLCVLLARLASAYFAAAWRIIIRLTFAHPVTAHVASPPTHLSSTRPT</sequence>
<dbReference type="EMBL" id="KL584981">
    <property type="protein sequence ID" value="KEQ85173.1"/>
    <property type="molecule type" value="Genomic_DNA"/>
</dbReference>
<evidence type="ECO:0000313" key="3">
    <source>
        <dbReference type="Proteomes" id="UP000030706"/>
    </source>
</evidence>
<dbReference type="AlphaFoldDB" id="A0A074XI52"/>
<accession>A0A074XI52</accession>
<feature type="compositionally biased region" description="Acidic residues" evidence="1">
    <location>
        <begin position="11"/>
        <end position="22"/>
    </location>
</feature>
<keyword evidence="3" id="KW-1185">Reference proteome</keyword>
<evidence type="ECO:0000256" key="1">
    <source>
        <dbReference type="SAM" id="MobiDB-lite"/>
    </source>
</evidence>
<gene>
    <name evidence="2" type="ORF">M438DRAFT_405461</name>
</gene>
<dbReference type="Proteomes" id="UP000030706">
    <property type="component" value="Unassembled WGS sequence"/>
</dbReference>
<reference evidence="2 3" key="1">
    <citation type="journal article" date="2014" name="BMC Genomics">
        <title>Genome sequencing of four Aureobasidium pullulans varieties: biotechnological potential, stress tolerance, and description of new species.</title>
        <authorList>
            <person name="Gostin Ar C."/>
            <person name="Ohm R.A."/>
            <person name="Kogej T."/>
            <person name="Sonjak S."/>
            <person name="Turk M."/>
            <person name="Zajc J."/>
            <person name="Zalar P."/>
            <person name="Grube M."/>
            <person name="Sun H."/>
            <person name="Han J."/>
            <person name="Sharma A."/>
            <person name="Chiniquy J."/>
            <person name="Ngan C.Y."/>
            <person name="Lipzen A."/>
            <person name="Barry K."/>
            <person name="Grigoriev I.V."/>
            <person name="Gunde-Cimerman N."/>
        </authorList>
    </citation>
    <scope>NUCLEOTIDE SEQUENCE [LARGE SCALE GENOMIC DNA]</scope>
    <source>
        <strain evidence="2 3">EXF-150</strain>
    </source>
</reference>
<evidence type="ECO:0000313" key="2">
    <source>
        <dbReference type="EMBL" id="KEQ85173.1"/>
    </source>
</evidence>
<organism evidence="2 3">
    <name type="scientific">Aureobasidium pullulans EXF-150</name>
    <dbReference type="NCBI Taxonomy" id="1043002"/>
    <lineage>
        <taxon>Eukaryota</taxon>
        <taxon>Fungi</taxon>
        <taxon>Dikarya</taxon>
        <taxon>Ascomycota</taxon>
        <taxon>Pezizomycotina</taxon>
        <taxon>Dothideomycetes</taxon>
        <taxon>Dothideomycetidae</taxon>
        <taxon>Dothideales</taxon>
        <taxon>Saccotheciaceae</taxon>
        <taxon>Aureobasidium</taxon>
    </lineage>
</organism>
<protein>
    <submittedName>
        <fullName evidence="2">Uncharacterized protein</fullName>
    </submittedName>
</protein>
<feature type="region of interest" description="Disordered" evidence="1">
    <location>
        <begin position="1"/>
        <end position="47"/>
    </location>
</feature>
<proteinExistence type="predicted"/>
<dbReference type="HOGENOM" id="CLU_1045795_0_0_1"/>
<dbReference type="GeneID" id="40752092"/>
<dbReference type="RefSeq" id="XP_029761360.1">
    <property type="nucleotide sequence ID" value="XM_029909786.1"/>
</dbReference>
<name>A0A074XI52_AURPU</name>